<dbReference type="HOGENOM" id="CLU_2513544_0_0_1"/>
<keyword evidence="2" id="KW-1185">Reference proteome</keyword>
<proteinExistence type="predicted"/>
<accession>A0A0C3JD86</accession>
<evidence type="ECO:0000313" key="2">
    <source>
        <dbReference type="Proteomes" id="UP000054217"/>
    </source>
</evidence>
<sequence length="85" mass="9448">MITVATNTTRRSLLCNAPLSYPLIINISMHPDHSNYDLSSPRDSDGDPIFSLNYPVSHSQLSASFDNLNIQDNNSISQRPNYAPI</sequence>
<dbReference type="AlphaFoldDB" id="A0A0C3JD86"/>
<reference evidence="2" key="2">
    <citation type="submission" date="2015-01" db="EMBL/GenBank/DDBJ databases">
        <title>Evolutionary Origins and Diversification of the Mycorrhizal Mutualists.</title>
        <authorList>
            <consortium name="DOE Joint Genome Institute"/>
            <consortium name="Mycorrhizal Genomics Consortium"/>
            <person name="Kohler A."/>
            <person name="Kuo A."/>
            <person name="Nagy L.G."/>
            <person name="Floudas D."/>
            <person name="Copeland A."/>
            <person name="Barry K.W."/>
            <person name="Cichocki N."/>
            <person name="Veneault-Fourrey C."/>
            <person name="LaButti K."/>
            <person name="Lindquist E.A."/>
            <person name="Lipzen A."/>
            <person name="Lundell T."/>
            <person name="Morin E."/>
            <person name="Murat C."/>
            <person name="Riley R."/>
            <person name="Ohm R."/>
            <person name="Sun H."/>
            <person name="Tunlid A."/>
            <person name="Henrissat B."/>
            <person name="Grigoriev I.V."/>
            <person name="Hibbett D.S."/>
            <person name="Martin F."/>
        </authorList>
    </citation>
    <scope>NUCLEOTIDE SEQUENCE [LARGE SCALE GENOMIC DNA]</scope>
    <source>
        <strain evidence="2">Marx 270</strain>
    </source>
</reference>
<dbReference type="EMBL" id="KN831961">
    <property type="protein sequence ID" value="KIO07043.1"/>
    <property type="molecule type" value="Genomic_DNA"/>
</dbReference>
<reference evidence="1 2" key="1">
    <citation type="submission" date="2014-04" db="EMBL/GenBank/DDBJ databases">
        <authorList>
            <consortium name="DOE Joint Genome Institute"/>
            <person name="Kuo A."/>
            <person name="Kohler A."/>
            <person name="Costa M.D."/>
            <person name="Nagy L.G."/>
            <person name="Floudas D."/>
            <person name="Copeland A."/>
            <person name="Barry K.W."/>
            <person name="Cichocki N."/>
            <person name="Veneault-Fourrey C."/>
            <person name="LaButti K."/>
            <person name="Lindquist E.A."/>
            <person name="Lipzen A."/>
            <person name="Lundell T."/>
            <person name="Morin E."/>
            <person name="Murat C."/>
            <person name="Sun H."/>
            <person name="Tunlid A."/>
            <person name="Henrissat B."/>
            <person name="Grigoriev I.V."/>
            <person name="Hibbett D.S."/>
            <person name="Martin F."/>
            <person name="Nordberg H.P."/>
            <person name="Cantor M.N."/>
            <person name="Hua S.X."/>
        </authorList>
    </citation>
    <scope>NUCLEOTIDE SEQUENCE [LARGE SCALE GENOMIC DNA]</scope>
    <source>
        <strain evidence="1 2">Marx 270</strain>
    </source>
</reference>
<gene>
    <name evidence="1" type="ORF">M404DRAFT_998479</name>
</gene>
<protein>
    <submittedName>
        <fullName evidence="1">Uncharacterized protein</fullName>
    </submittedName>
</protein>
<name>A0A0C3JD86_PISTI</name>
<dbReference type="InParanoid" id="A0A0C3JD86"/>
<evidence type="ECO:0000313" key="1">
    <source>
        <dbReference type="EMBL" id="KIO07043.1"/>
    </source>
</evidence>
<organism evidence="1 2">
    <name type="scientific">Pisolithus tinctorius Marx 270</name>
    <dbReference type="NCBI Taxonomy" id="870435"/>
    <lineage>
        <taxon>Eukaryota</taxon>
        <taxon>Fungi</taxon>
        <taxon>Dikarya</taxon>
        <taxon>Basidiomycota</taxon>
        <taxon>Agaricomycotina</taxon>
        <taxon>Agaricomycetes</taxon>
        <taxon>Agaricomycetidae</taxon>
        <taxon>Boletales</taxon>
        <taxon>Sclerodermatineae</taxon>
        <taxon>Pisolithaceae</taxon>
        <taxon>Pisolithus</taxon>
    </lineage>
</organism>
<dbReference type="Proteomes" id="UP000054217">
    <property type="component" value="Unassembled WGS sequence"/>
</dbReference>